<dbReference type="PANTHER" id="PTHR21381">
    <property type="entry name" value="ZGC:162297"/>
    <property type="match status" value="1"/>
</dbReference>
<protein>
    <submittedName>
        <fullName evidence="2">Photosystem I assembly BtpA</fullName>
    </submittedName>
</protein>
<dbReference type="PIRSF" id="PIRSF005956">
    <property type="entry name" value="BtpA"/>
    <property type="match status" value="1"/>
</dbReference>
<organism evidence="2 3">
    <name type="scientific">Methanocaldococcus villosus KIN24-T80</name>
    <dbReference type="NCBI Taxonomy" id="1069083"/>
    <lineage>
        <taxon>Archaea</taxon>
        <taxon>Methanobacteriati</taxon>
        <taxon>Methanobacteriota</taxon>
        <taxon>Methanomada group</taxon>
        <taxon>Methanococci</taxon>
        <taxon>Methanococcales</taxon>
        <taxon>Methanocaldococcaceae</taxon>
        <taxon>Methanocaldococcus</taxon>
    </lineage>
</organism>
<gene>
    <name evidence="2" type="ORF">J422_01273</name>
</gene>
<dbReference type="Proteomes" id="UP000053695">
    <property type="component" value="Unassembled WGS sequence"/>
</dbReference>
<evidence type="ECO:0000256" key="1">
    <source>
        <dbReference type="ARBA" id="ARBA00006007"/>
    </source>
</evidence>
<dbReference type="InterPro" id="IPR005137">
    <property type="entry name" value="BtpA"/>
</dbReference>
<comment type="caution">
    <text evidence="2">The sequence shown here is derived from an EMBL/GenBank/DDBJ whole genome shotgun (WGS) entry which is preliminary data.</text>
</comment>
<proteinExistence type="inferred from homology"/>
<accession>N6V311</accession>
<sequence length="252" mass="28348">MLIGMVHLKPLPGSYLYEDNLDDVIDFAIKEAKKLEEANFDAVLIENFNDKPFKKEIDKITLASFTVIAKAIKEEVGMKIGINVLRNDSIASYSIAYAIKADFIRVNVLNGVAITDQGIIEGNAHELFRLKKLVPSKIKIYADVHVKHSYQFIDFETSLLDTYERALADAIIISGRRTGEEVNIEDVKLAKKYNIPTIIGSGVNEENIKKFINLADGFIIGSYIKRNGNVNNEIDINRAKRIAELFKSLRGR</sequence>
<dbReference type="EMBL" id="APMM01000008">
    <property type="protein sequence ID" value="ENN96628.1"/>
    <property type="molecule type" value="Genomic_DNA"/>
</dbReference>
<reference evidence="2 3" key="1">
    <citation type="journal article" date="2013" name="Genome Announc.">
        <title>Draft Genome Sequence of a Highly Flagellated, Fast-Swimming Archaeon, Methanocaldococcus villosus Strain KIN24-T80 (DSM 22612).</title>
        <authorList>
            <person name="Thennarasu S."/>
            <person name="Polireddy D."/>
            <person name="Antony A."/>
            <person name="Yada M.R."/>
            <person name="Algarawi S."/>
            <person name="Sivakumar N."/>
        </authorList>
    </citation>
    <scope>NUCLEOTIDE SEQUENCE [LARGE SCALE GENOMIC DNA]</scope>
    <source>
        <strain evidence="2 3">KIN24-T80</strain>
    </source>
</reference>
<dbReference type="STRING" id="1069083.GCA_000371805_00035"/>
<dbReference type="SUPFAM" id="SSF51366">
    <property type="entry name" value="Ribulose-phoshate binding barrel"/>
    <property type="match status" value="1"/>
</dbReference>
<dbReference type="RefSeq" id="WP_004589918.1">
    <property type="nucleotide sequence ID" value="NZ_APMM01000008.1"/>
</dbReference>
<dbReference type="PATRIC" id="fig|1069083.5.peg.249"/>
<dbReference type="AlphaFoldDB" id="N6V311"/>
<dbReference type="NCBIfam" id="TIGR00259">
    <property type="entry name" value="thylakoid_BtpA"/>
    <property type="match status" value="1"/>
</dbReference>
<keyword evidence="3" id="KW-1185">Reference proteome</keyword>
<comment type="similarity">
    <text evidence="1">Belongs to the BtpA family.</text>
</comment>
<dbReference type="InterPro" id="IPR011060">
    <property type="entry name" value="RibuloseP-bd_barrel"/>
</dbReference>
<dbReference type="Pfam" id="PF03437">
    <property type="entry name" value="BtpA"/>
    <property type="match status" value="1"/>
</dbReference>
<dbReference type="PANTHER" id="PTHR21381:SF3">
    <property type="entry name" value="SGC REGION PROTEIN SGCQ-RELATED"/>
    <property type="match status" value="1"/>
</dbReference>
<dbReference type="CDD" id="cd04722">
    <property type="entry name" value="TIM_phosphate_binding"/>
    <property type="match status" value="1"/>
</dbReference>
<evidence type="ECO:0000313" key="3">
    <source>
        <dbReference type="Proteomes" id="UP000053695"/>
    </source>
</evidence>
<evidence type="ECO:0000313" key="2">
    <source>
        <dbReference type="EMBL" id="ENN96628.1"/>
    </source>
</evidence>
<name>N6V311_9EURY</name>